<dbReference type="Proteomes" id="UP001562457">
    <property type="component" value="Unassembled WGS sequence"/>
</dbReference>
<organism evidence="3 4">
    <name type="scientific">Helicobacter trogontum</name>
    <dbReference type="NCBI Taxonomy" id="50960"/>
    <lineage>
        <taxon>Bacteria</taxon>
        <taxon>Pseudomonadati</taxon>
        <taxon>Campylobacterota</taxon>
        <taxon>Epsilonproteobacteria</taxon>
        <taxon>Campylobacterales</taxon>
        <taxon>Helicobacteraceae</taxon>
        <taxon>Helicobacter</taxon>
    </lineage>
</organism>
<proteinExistence type="predicted"/>
<dbReference type="InterPro" id="IPR002921">
    <property type="entry name" value="Fungal_lipase-type"/>
</dbReference>
<name>A0ABQ0D6M5_9HELI</name>
<feature type="compositionally biased region" description="Low complexity" evidence="1">
    <location>
        <begin position="500"/>
        <end position="528"/>
    </location>
</feature>
<gene>
    <name evidence="3" type="ORF">NHP164001_20250</name>
</gene>
<evidence type="ECO:0000256" key="1">
    <source>
        <dbReference type="SAM" id="MobiDB-lite"/>
    </source>
</evidence>
<evidence type="ECO:0000313" key="3">
    <source>
        <dbReference type="EMBL" id="GAB0174002.1"/>
    </source>
</evidence>
<accession>A0ABQ0D6M5</accession>
<dbReference type="EMBL" id="BAAFHN010000099">
    <property type="protein sequence ID" value="GAB0174002.1"/>
    <property type="molecule type" value="Genomic_DNA"/>
</dbReference>
<feature type="region of interest" description="Disordered" evidence="1">
    <location>
        <begin position="494"/>
        <end position="528"/>
    </location>
</feature>
<sequence length="741" mass="86438">MINKEQVNKLKDYADIADASYAMLHYVNKNEVFDIKDDEFRAKISAFTPKERWIYADNIKLGYKKDDGMPTAYALAIEARFLKDSTIKKPKPNNPNELESKLIDNEIQSFVYRPKGDSDTTQQKILVATTKEQKDKDSSFTHILSTRTKNFVNRFKLLHHTSLESFFSQSGFSATLFYDTKATSKDLEYIFAIRGSNDANDIITDLKDIFASKSNPKEQYFDMLLFYQDCIKQGYITETTPLIVVGHSLGGALAQLFALSFATAENASIIKEVYTFNAPGAKTLQVPYNINPMPHYIIHFTKQDLLSNESINYKLNQALHEYYDTYLQYERQNSITHNFERELETQLWDKAYALKKEKGDNFYLGVYFDPFNAMLPYVVLLEQEEDYRHHFVLSYYHRLYKNYKERKPLASFESTYHIETKEDAKDFIPVLGYPNNATQHLWTDIDGYYYAINIGGITGIPSHYLKYTVRTLYFYSYLLELESNDTTIQRSIAHRKAKRTSANSATTNTTQNTHTDSTTDTNTNTPTQPHNTLADYLHELNVFMDNVRIAMNILVYEIDKENQKKYERFKKQKAWYEKTPKYDDIDFLALLISQNNETAYKLETLKEDSNTYLTPSIDKEHIIEALLEFIESNYFIQMLDNELLRAMRNQCKADNKASITEKLSLETCQPFRLVDKNNISYLNENNLHQIFGYKDLGHILSQEWHEEYINGRYKIAKGLYFGGNTISSWSKYVRDEELQIS</sequence>
<evidence type="ECO:0000259" key="2">
    <source>
        <dbReference type="Pfam" id="PF01764"/>
    </source>
</evidence>
<feature type="domain" description="Fungal lipase-type" evidence="2">
    <location>
        <begin position="191"/>
        <end position="290"/>
    </location>
</feature>
<dbReference type="InterPro" id="IPR029058">
    <property type="entry name" value="AB_hydrolase_fold"/>
</dbReference>
<comment type="caution">
    <text evidence="3">The sequence shown here is derived from an EMBL/GenBank/DDBJ whole genome shotgun (WGS) entry which is preliminary data.</text>
</comment>
<dbReference type="SUPFAM" id="SSF53474">
    <property type="entry name" value="alpha/beta-Hydrolases"/>
    <property type="match status" value="1"/>
</dbReference>
<evidence type="ECO:0000313" key="4">
    <source>
        <dbReference type="Proteomes" id="UP001562457"/>
    </source>
</evidence>
<reference evidence="3 4" key="1">
    <citation type="submission" date="2024-06" db="EMBL/GenBank/DDBJ databases">
        <title>Draft genome sequence of Helicobacter trogontum NHP16-4001.</title>
        <authorList>
            <person name="Rimbara E."/>
            <person name="Suzuki M."/>
        </authorList>
    </citation>
    <scope>NUCLEOTIDE SEQUENCE [LARGE SCALE GENOMIC DNA]</scope>
    <source>
        <strain evidence="3 4">NHP16-4001</strain>
    </source>
</reference>
<keyword evidence="4" id="KW-1185">Reference proteome</keyword>
<dbReference type="Pfam" id="PF01764">
    <property type="entry name" value="Lipase_3"/>
    <property type="match status" value="1"/>
</dbReference>
<dbReference type="Gene3D" id="3.40.50.1820">
    <property type="entry name" value="alpha/beta hydrolase"/>
    <property type="match status" value="1"/>
</dbReference>
<protein>
    <recommendedName>
        <fullName evidence="2">Fungal lipase-type domain-containing protein</fullName>
    </recommendedName>
</protein>
<dbReference type="RefSeq" id="WP_369607925.1">
    <property type="nucleotide sequence ID" value="NZ_BAAFHN010000099.1"/>
</dbReference>